<name>A0ABQ5S023_9CHLO</name>
<gene>
    <name evidence="2" type="ORF">VaNZ11_005869</name>
</gene>
<protein>
    <recommendedName>
        <fullName evidence="4">DOC domain-containing protein</fullName>
    </recommendedName>
</protein>
<dbReference type="EMBL" id="BSDZ01000014">
    <property type="protein sequence ID" value="GLI63009.1"/>
    <property type="molecule type" value="Genomic_DNA"/>
</dbReference>
<comment type="caution">
    <text evidence="2">The sequence shown here is derived from an EMBL/GenBank/DDBJ whole genome shotgun (WGS) entry which is preliminary data.</text>
</comment>
<feature type="region of interest" description="Disordered" evidence="1">
    <location>
        <begin position="235"/>
        <end position="277"/>
    </location>
</feature>
<feature type="compositionally biased region" description="Low complexity" evidence="1">
    <location>
        <begin position="262"/>
        <end position="275"/>
    </location>
</feature>
<feature type="region of interest" description="Disordered" evidence="1">
    <location>
        <begin position="32"/>
        <end position="65"/>
    </location>
</feature>
<keyword evidence="3" id="KW-1185">Reference proteome</keyword>
<organism evidence="2 3">
    <name type="scientific">Volvox africanus</name>
    <dbReference type="NCBI Taxonomy" id="51714"/>
    <lineage>
        <taxon>Eukaryota</taxon>
        <taxon>Viridiplantae</taxon>
        <taxon>Chlorophyta</taxon>
        <taxon>core chlorophytes</taxon>
        <taxon>Chlorophyceae</taxon>
        <taxon>CS clade</taxon>
        <taxon>Chlamydomonadales</taxon>
        <taxon>Volvocaceae</taxon>
        <taxon>Volvox</taxon>
    </lineage>
</organism>
<evidence type="ECO:0000313" key="2">
    <source>
        <dbReference type="EMBL" id="GLI63009.1"/>
    </source>
</evidence>
<evidence type="ECO:0008006" key="4">
    <source>
        <dbReference type="Google" id="ProtNLM"/>
    </source>
</evidence>
<accession>A0ABQ5S023</accession>
<sequence>MAEGMVAVGSTTTGVVPPASVQEEWDELYGPVQPLDSEQGLGRGGQQLGANADEEGLLGGEQRPQQVSLRSVTPVEMEALVEGLGNSDLLQGLGACHSDIRSCLYILGFCPTFIARQEHEESIASEKKPYLKLSLGAQADPGFGGIAARYQVEAVTVRTESHDQGWSSFPQDHNTYNNSWTWAELVLFGPDGRPVHPDGSGRLYTNLHGVGRWQCHLRALGPDSQVVRDLNARTLGPDATSGAAPPPIGEQQRHPAPDQQQRKQQQQQQQQQQQRGAEGVEGVGDVLTLLICACFPGWRHSIRRAELVVHLSPVGVDRGGEGPPRGEGFWEERHRRLM</sequence>
<evidence type="ECO:0000256" key="1">
    <source>
        <dbReference type="SAM" id="MobiDB-lite"/>
    </source>
</evidence>
<evidence type="ECO:0000313" key="3">
    <source>
        <dbReference type="Proteomes" id="UP001165090"/>
    </source>
</evidence>
<dbReference type="Proteomes" id="UP001165090">
    <property type="component" value="Unassembled WGS sequence"/>
</dbReference>
<proteinExistence type="predicted"/>
<reference evidence="2 3" key="1">
    <citation type="journal article" date="2023" name="IScience">
        <title>Expanded male sex-determining region conserved during the evolution of homothallism in the green alga Volvox.</title>
        <authorList>
            <person name="Yamamoto K."/>
            <person name="Matsuzaki R."/>
            <person name="Mahakham W."/>
            <person name="Heman W."/>
            <person name="Sekimoto H."/>
            <person name="Kawachi M."/>
            <person name="Minakuchi Y."/>
            <person name="Toyoda A."/>
            <person name="Nozaki H."/>
        </authorList>
    </citation>
    <scope>NUCLEOTIDE SEQUENCE [LARGE SCALE GENOMIC DNA]</scope>
    <source>
        <strain evidence="2 3">NIES-4468</strain>
    </source>
</reference>